<dbReference type="InterPro" id="IPR018244">
    <property type="entry name" value="Allrgn_V5/Tpx1_CS"/>
</dbReference>
<dbReference type="Proteomes" id="UP001208570">
    <property type="component" value="Unassembled WGS sequence"/>
</dbReference>
<dbReference type="SUPFAM" id="SSF55797">
    <property type="entry name" value="PR-1-like"/>
    <property type="match status" value="1"/>
</dbReference>
<dbReference type="InterPro" id="IPR014044">
    <property type="entry name" value="CAP_dom"/>
</dbReference>
<dbReference type="PANTHER" id="PTHR10334">
    <property type="entry name" value="CYSTEINE-RICH SECRETORY PROTEIN-RELATED"/>
    <property type="match status" value="1"/>
</dbReference>
<dbReference type="InterPro" id="IPR001283">
    <property type="entry name" value="CRISP-related"/>
</dbReference>
<comment type="caution">
    <text evidence="2">The sequence shown here is derived from an EMBL/GenBank/DDBJ whole genome shotgun (WGS) entry which is preliminary data.</text>
</comment>
<evidence type="ECO:0000259" key="1">
    <source>
        <dbReference type="SMART" id="SM00198"/>
    </source>
</evidence>
<keyword evidence="3" id="KW-1185">Reference proteome</keyword>
<gene>
    <name evidence="2" type="ORF">LSH36_845g02014</name>
</gene>
<protein>
    <recommendedName>
        <fullName evidence="1">SCP domain-containing protein</fullName>
    </recommendedName>
</protein>
<dbReference type="PROSITE" id="PS01010">
    <property type="entry name" value="CRISP_2"/>
    <property type="match status" value="1"/>
</dbReference>
<evidence type="ECO:0000313" key="2">
    <source>
        <dbReference type="EMBL" id="KAK2143396.1"/>
    </source>
</evidence>
<reference evidence="2" key="1">
    <citation type="journal article" date="2023" name="Mol. Biol. Evol.">
        <title>Third-Generation Sequencing Reveals the Adaptive Role of the Epigenome in Three Deep-Sea Polychaetes.</title>
        <authorList>
            <person name="Perez M."/>
            <person name="Aroh O."/>
            <person name="Sun Y."/>
            <person name="Lan Y."/>
            <person name="Juniper S.K."/>
            <person name="Young C.R."/>
            <person name="Angers B."/>
            <person name="Qian P.Y."/>
        </authorList>
    </citation>
    <scope>NUCLEOTIDE SEQUENCE</scope>
    <source>
        <strain evidence="2">P08H-3</strain>
    </source>
</reference>
<accession>A0AAD9MTM0</accession>
<evidence type="ECO:0000313" key="3">
    <source>
        <dbReference type="Proteomes" id="UP001208570"/>
    </source>
</evidence>
<organism evidence="2 3">
    <name type="scientific">Paralvinella palmiformis</name>
    <dbReference type="NCBI Taxonomy" id="53620"/>
    <lineage>
        <taxon>Eukaryota</taxon>
        <taxon>Metazoa</taxon>
        <taxon>Spiralia</taxon>
        <taxon>Lophotrochozoa</taxon>
        <taxon>Annelida</taxon>
        <taxon>Polychaeta</taxon>
        <taxon>Sedentaria</taxon>
        <taxon>Canalipalpata</taxon>
        <taxon>Terebellida</taxon>
        <taxon>Terebelliformia</taxon>
        <taxon>Alvinellidae</taxon>
        <taxon>Paralvinella</taxon>
    </lineage>
</organism>
<dbReference type="Gene3D" id="3.40.33.10">
    <property type="entry name" value="CAP"/>
    <property type="match status" value="1"/>
</dbReference>
<sequence length="289" mass="31863">MEYMFWNEYLASMAEDWAKTCRWEHGQPSRPSGEPPFDQIGQNLYVYNGTFDPLHGIQAFYDEVAYYDYDTGACSKPPCGHYTQVVWSKSVELGCAYAYCSSMINIDLINANYLVCNYGPAGNYVGQKPFAKGKPCTGCSSGHFWCDNDLCRRDCTAQSSKCQCRAACQNCATTVRSNCTCSCTPGWTGIDCSERCEDRNAYCGANPGWPVSWCDKDYVRENCPALCSLCSVNTGGDSSICKTTTTTTTTTAAPGDDNQDDNNMTRDSTNNLVGNLLLLLTTLFVSLFN</sequence>
<proteinExistence type="predicted"/>
<dbReference type="Pfam" id="PF00188">
    <property type="entry name" value="CAP"/>
    <property type="match status" value="1"/>
</dbReference>
<dbReference type="InterPro" id="IPR002413">
    <property type="entry name" value="V5_allergen-like"/>
</dbReference>
<dbReference type="PRINTS" id="PR00837">
    <property type="entry name" value="V5TPXLIKE"/>
</dbReference>
<dbReference type="EMBL" id="JAODUP010000845">
    <property type="protein sequence ID" value="KAK2143396.1"/>
    <property type="molecule type" value="Genomic_DNA"/>
</dbReference>
<dbReference type="AlphaFoldDB" id="A0AAD9MTM0"/>
<feature type="domain" description="SCP" evidence="1">
    <location>
        <begin position="1"/>
        <end position="126"/>
    </location>
</feature>
<dbReference type="InterPro" id="IPR035940">
    <property type="entry name" value="CAP_sf"/>
</dbReference>
<dbReference type="PROSITE" id="PS01009">
    <property type="entry name" value="CRISP_1"/>
    <property type="match status" value="1"/>
</dbReference>
<dbReference type="SMART" id="SM00198">
    <property type="entry name" value="SCP"/>
    <property type="match status" value="1"/>
</dbReference>
<dbReference type="PRINTS" id="PR00838">
    <property type="entry name" value="V5ALLERGEN"/>
</dbReference>
<name>A0AAD9MTM0_9ANNE</name>
<dbReference type="GO" id="GO:0005576">
    <property type="term" value="C:extracellular region"/>
    <property type="evidence" value="ECO:0007669"/>
    <property type="project" value="InterPro"/>
</dbReference>